<keyword evidence="1" id="KW-0472">Membrane</keyword>
<keyword evidence="3" id="KW-1185">Reference proteome</keyword>
<dbReference type="EMBL" id="JAIWYP010000006">
    <property type="protein sequence ID" value="KAH3810931.1"/>
    <property type="molecule type" value="Genomic_DNA"/>
</dbReference>
<keyword evidence="1" id="KW-1133">Transmembrane helix</keyword>
<sequence>MNICTICERNSTSAIHLRVDVERAIGLLKCKFRRPKYLNMLVELEMLLAIFACCVHNFILLRESDTEPKVTHLIRYIYAPEAVENGQANREAEENWRAIALEL</sequence>
<protein>
    <recommendedName>
        <fullName evidence="4">DDE Tnp4 domain-containing protein</fullName>
    </recommendedName>
</protein>
<dbReference type="Proteomes" id="UP000828390">
    <property type="component" value="Unassembled WGS sequence"/>
</dbReference>
<proteinExistence type="predicted"/>
<reference evidence="2" key="2">
    <citation type="submission" date="2020-11" db="EMBL/GenBank/DDBJ databases">
        <authorList>
            <person name="McCartney M.A."/>
            <person name="Auch B."/>
            <person name="Kono T."/>
            <person name="Mallez S."/>
            <person name="Becker A."/>
            <person name="Gohl D.M."/>
            <person name="Silverstein K.A.T."/>
            <person name="Koren S."/>
            <person name="Bechman K.B."/>
            <person name="Herman A."/>
            <person name="Abrahante J.E."/>
            <person name="Garbe J."/>
        </authorList>
    </citation>
    <scope>NUCLEOTIDE SEQUENCE</scope>
    <source>
        <strain evidence="2">Duluth1</strain>
        <tissue evidence="2">Whole animal</tissue>
    </source>
</reference>
<name>A0A9D4G5S3_DREPO</name>
<comment type="caution">
    <text evidence="2">The sequence shown here is derived from an EMBL/GenBank/DDBJ whole genome shotgun (WGS) entry which is preliminary data.</text>
</comment>
<feature type="transmembrane region" description="Helical" evidence="1">
    <location>
        <begin position="37"/>
        <end position="59"/>
    </location>
</feature>
<organism evidence="2 3">
    <name type="scientific">Dreissena polymorpha</name>
    <name type="common">Zebra mussel</name>
    <name type="synonym">Mytilus polymorpha</name>
    <dbReference type="NCBI Taxonomy" id="45954"/>
    <lineage>
        <taxon>Eukaryota</taxon>
        <taxon>Metazoa</taxon>
        <taxon>Spiralia</taxon>
        <taxon>Lophotrochozoa</taxon>
        <taxon>Mollusca</taxon>
        <taxon>Bivalvia</taxon>
        <taxon>Autobranchia</taxon>
        <taxon>Heteroconchia</taxon>
        <taxon>Euheterodonta</taxon>
        <taxon>Imparidentia</taxon>
        <taxon>Neoheterodontei</taxon>
        <taxon>Myida</taxon>
        <taxon>Dreissenoidea</taxon>
        <taxon>Dreissenidae</taxon>
        <taxon>Dreissena</taxon>
    </lineage>
</organism>
<reference evidence="2" key="1">
    <citation type="journal article" date="2019" name="bioRxiv">
        <title>The Genome of the Zebra Mussel, Dreissena polymorpha: A Resource for Invasive Species Research.</title>
        <authorList>
            <person name="McCartney M.A."/>
            <person name="Auch B."/>
            <person name="Kono T."/>
            <person name="Mallez S."/>
            <person name="Zhang Y."/>
            <person name="Obille A."/>
            <person name="Becker A."/>
            <person name="Abrahante J.E."/>
            <person name="Garbe J."/>
            <person name="Badalamenti J.P."/>
            <person name="Herman A."/>
            <person name="Mangelson H."/>
            <person name="Liachko I."/>
            <person name="Sullivan S."/>
            <person name="Sone E.D."/>
            <person name="Koren S."/>
            <person name="Silverstein K.A.T."/>
            <person name="Beckman K.B."/>
            <person name="Gohl D.M."/>
        </authorList>
    </citation>
    <scope>NUCLEOTIDE SEQUENCE</scope>
    <source>
        <strain evidence="2">Duluth1</strain>
        <tissue evidence="2">Whole animal</tissue>
    </source>
</reference>
<dbReference type="AlphaFoldDB" id="A0A9D4G5S3"/>
<keyword evidence="1" id="KW-0812">Transmembrane</keyword>
<evidence type="ECO:0000256" key="1">
    <source>
        <dbReference type="SAM" id="Phobius"/>
    </source>
</evidence>
<evidence type="ECO:0000313" key="3">
    <source>
        <dbReference type="Proteomes" id="UP000828390"/>
    </source>
</evidence>
<evidence type="ECO:0008006" key="4">
    <source>
        <dbReference type="Google" id="ProtNLM"/>
    </source>
</evidence>
<gene>
    <name evidence="2" type="ORF">DPMN_139330</name>
</gene>
<accession>A0A9D4G5S3</accession>
<evidence type="ECO:0000313" key="2">
    <source>
        <dbReference type="EMBL" id="KAH3810931.1"/>
    </source>
</evidence>